<sequence>LHIFSYAWQSKKDLGFYDTQFFILNTTFLASIPEKQTYQELISLLLRVARMAEFWRVNRRIISLSQDTVD</sequence>
<comment type="caution">
    <text evidence="1">The sequence shown here is derived from an EMBL/GenBank/DDBJ whole genome shotgun (WGS) entry which is preliminary data.</text>
</comment>
<reference evidence="1" key="1">
    <citation type="submission" date="2023-03" db="EMBL/GenBank/DDBJ databases">
        <authorList>
            <person name="Steffen K."/>
            <person name="Cardenas P."/>
        </authorList>
    </citation>
    <scope>NUCLEOTIDE SEQUENCE</scope>
</reference>
<dbReference type="Proteomes" id="UP001174909">
    <property type="component" value="Unassembled WGS sequence"/>
</dbReference>
<evidence type="ECO:0000313" key="2">
    <source>
        <dbReference type="Proteomes" id="UP001174909"/>
    </source>
</evidence>
<name>A0AA35QUY7_GEOBA</name>
<gene>
    <name evidence="1" type="ORF">GBAR_LOCUS1081</name>
</gene>
<protein>
    <submittedName>
        <fullName evidence="1">Uncharacterized protein</fullName>
    </submittedName>
</protein>
<keyword evidence="2" id="KW-1185">Reference proteome</keyword>
<accession>A0AA35QUY7</accession>
<evidence type="ECO:0000313" key="1">
    <source>
        <dbReference type="EMBL" id="CAI7992708.1"/>
    </source>
</evidence>
<proteinExistence type="predicted"/>
<dbReference type="AlphaFoldDB" id="A0AA35QUY7"/>
<dbReference type="EMBL" id="CASHTH010000156">
    <property type="protein sequence ID" value="CAI7992708.1"/>
    <property type="molecule type" value="Genomic_DNA"/>
</dbReference>
<organism evidence="1 2">
    <name type="scientific">Geodia barretti</name>
    <name type="common">Barrett's horny sponge</name>
    <dbReference type="NCBI Taxonomy" id="519541"/>
    <lineage>
        <taxon>Eukaryota</taxon>
        <taxon>Metazoa</taxon>
        <taxon>Porifera</taxon>
        <taxon>Demospongiae</taxon>
        <taxon>Heteroscleromorpha</taxon>
        <taxon>Tetractinellida</taxon>
        <taxon>Astrophorina</taxon>
        <taxon>Geodiidae</taxon>
        <taxon>Geodia</taxon>
    </lineage>
</organism>
<feature type="non-terminal residue" evidence="1">
    <location>
        <position position="70"/>
    </location>
</feature>